<evidence type="ECO:0000313" key="5">
    <source>
        <dbReference type="Proteomes" id="UP000827092"/>
    </source>
</evidence>
<feature type="signal peptide" evidence="2">
    <location>
        <begin position="1"/>
        <end position="23"/>
    </location>
</feature>
<evidence type="ECO:0000256" key="1">
    <source>
        <dbReference type="SAM" id="Phobius"/>
    </source>
</evidence>
<protein>
    <recommendedName>
        <fullName evidence="3">Nose resistant-to-fluoxetine protein N-terminal domain-containing protein</fullName>
    </recommendedName>
</protein>
<gene>
    <name evidence="4" type="ORF">JTE90_016471</name>
</gene>
<name>A0AAV6V4T5_9ARAC</name>
<feature type="transmembrane region" description="Helical" evidence="1">
    <location>
        <begin position="456"/>
        <end position="475"/>
    </location>
</feature>
<dbReference type="Proteomes" id="UP000827092">
    <property type="component" value="Unassembled WGS sequence"/>
</dbReference>
<feature type="transmembrane region" description="Helical" evidence="1">
    <location>
        <begin position="482"/>
        <end position="504"/>
    </location>
</feature>
<evidence type="ECO:0000259" key="3">
    <source>
        <dbReference type="SMART" id="SM00703"/>
    </source>
</evidence>
<dbReference type="InterPro" id="IPR052728">
    <property type="entry name" value="O2_lipid_transport_reg"/>
</dbReference>
<feature type="transmembrane region" description="Helical" evidence="1">
    <location>
        <begin position="231"/>
        <end position="259"/>
    </location>
</feature>
<evidence type="ECO:0000256" key="2">
    <source>
        <dbReference type="SAM" id="SignalP"/>
    </source>
</evidence>
<feature type="transmembrane region" description="Helical" evidence="1">
    <location>
        <begin position="354"/>
        <end position="374"/>
    </location>
</feature>
<feature type="domain" description="Nose resistant-to-fluoxetine protein N-terminal" evidence="3">
    <location>
        <begin position="71"/>
        <end position="225"/>
    </location>
</feature>
<reference evidence="4 5" key="1">
    <citation type="journal article" date="2022" name="Nat. Ecol. Evol.">
        <title>A masculinizing supergene underlies an exaggerated male reproductive morph in a spider.</title>
        <authorList>
            <person name="Hendrickx F."/>
            <person name="De Corte Z."/>
            <person name="Sonet G."/>
            <person name="Van Belleghem S.M."/>
            <person name="Kostlbacher S."/>
            <person name="Vangestel C."/>
        </authorList>
    </citation>
    <scope>NUCLEOTIDE SEQUENCE [LARGE SCALE GENOMIC DNA]</scope>
    <source>
        <strain evidence="4">W744_W776</strain>
    </source>
</reference>
<dbReference type="SMART" id="SM00703">
    <property type="entry name" value="NRF"/>
    <property type="match status" value="1"/>
</dbReference>
<feature type="transmembrane region" description="Helical" evidence="1">
    <location>
        <begin position="307"/>
        <end position="324"/>
    </location>
</feature>
<keyword evidence="2" id="KW-0732">Signal</keyword>
<feature type="transmembrane region" description="Helical" evidence="1">
    <location>
        <begin position="561"/>
        <end position="581"/>
    </location>
</feature>
<dbReference type="PANTHER" id="PTHR11161:SF0">
    <property type="entry name" value="O-ACYLTRANSFERASE LIKE PROTEIN"/>
    <property type="match status" value="1"/>
</dbReference>
<evidence type="ECO:0000313" key="4">
    <source>
        <dbReference type="EMBL" id="KAG8191684.1"/>
    </source>
</evidence>
<keyword evidence="1" id="KW-0812">Transmembrane</keyword>
<feature type="transmembrane region" description="Helical" evidence="1">
    <location>
        <begin position="632"/>
        <end position="649"/>
    </location>
</feature>
<dbReference type="Pfam" id="PF20146">
    <property type="entry name" value="NRF"/>
    <property type="match status" value="1"/>
</dbReference>
<feature type="transmembrane region" description="Helical" evidence="1">
    <location>
        <begin position="669"/>
        <end position="687"/>
    </location>
</feature>
<dbReference type="InterPro" id="IPR006621">
    <property type="entry name" value="Nose-resist-to-fluoxetine_N"/>
</dbReference>
<keyword evidence="1" id="KW-1133">Transmembrane helix</keyword>
<dbReference type="EMBL" id="JAFNEN010000154">
    <property type="protein sequence ID" value="KAG8191684.1"/>
    <property type="molecule type" value="Genomic_DNA"/>
</dbReference>
<organism evidence="4 5">
    <name type="scientific">Oedothorax gibbosus</name>
    <dbReference type="NCBI Taxonomy" id="931172"/>
    <lineage>
        <taxon>Eukaryota</taxon>
        <taxon>Metazoa</taxon>
        <taxon>Ecdysozoa</taxon>
        <taxon>Arthropoda</taxon>
        <taxon>Chelicerata</taxon>
        <taxon>Arachnida</taxon>
        <taxon>Araneae</taxon>
        <taxon>Araneomorphae</taxon>
        <taxon>Entelegynae</taxon>
        <taxon>Araneoidea</taxon>
        <taxon>Linyphiidae</taxon>
        <taxon>Erigoninae</taxon>
        <taxon>Oedothorax</taxon>
    </lineage>
</organism>
<dbReference type="Pfam" id="PF01757">
    <property type="entry name" value="Acyl_transf_3"/>
    <property type="match status" value="1"/>
</dbReference>
<accession>A0AAV6V4T5</accession>
<feature type="transmembrane region" description="Helical" evidence="1">
    <location>
        <begin position="528"/>
        <end position="549"/>
    </location>
</feature>
<comment type="caution">
    <text evidence="4">The sequence shown here is derived from an EMBL/GenBank/DDBJ whole genome shotgun (WGS) entry which is preliminary data.</text>
</comment>
<feature type="transmembrane region" description="Helical" evidence="1">
    <location>
        <begin position="601"/>
        <end position="620"/>
    </location>
</feature>
<dbReference type="GO" id="GO:0016747">
    <property type="term" value="F:acyltransferase activity, transferring groups other than amino-acyl groups"/>
    <property type="evidence" value="ECO:0007669"/>
    <property type="project" value="InterPro"/>
</dbReference>
<dbReference type="PANTHER" id="PTHR11161">
    <property type="entry name" value="O-ACYLTRANSFERASE"/>
    <property type="match status" value="1"/>
</dbReference>
<dbReference type="AlphaFoldDB" id="A0AAV6V4T5"/>
<proteinExistence type="predicted"/>
<feature type="chain" id="PRO_5043697814" description="Nose resistant-to-fluoxetine protein N-terminal domain-containing protein" evidence="2">
    <location>
        <begin position="24"/>
        <end position="729"/>
    </location>
</feature>
<keyword evidence="1" id="KW-0472">Membrane</keyword>
<dbReference type="InterPro" id="IPR002656">
    <property type="entry name" value="Acyl_transf_3_dom"/>
</dbReference>
<keyword evidence="5" id="KW-1185">Reference proteome</keyword>
<feature type="transmembrane region" description="Helical" evidence="1">
    <location>
        <begin position="394"/>
        <end position="414"/>
    </location>
</feature>
<sequence>MFADKLLKLILVVLISCVLEAYALKANSNKLTEDPLKWPSLQKKFQQAVGGILNGHRISQLHKISDKVNASKGCKNSLIQGLLALTKWEGWAVHMVDASGKLPSGILDGTGMDLGSFEECLKIRYNDADGTEEFRGRHCMIGFRSPMVVPLNKNTSTGQTYEETFGHPPDWVSDFITKTGGYYNYAALWFGVCVPSTCSGEDIKQIATFVSQPLKMNVLTAGCQIDEPVPWSISALVSICILCVFIGCCLIGTVTDAVFRCLAESHQSSIPDYFILKVLKAFSLLSNTEKLFTSSTTGDTLGCFHGIRFLSATWIILGHTYFFTDTWKFLRFKNGLQMSDAFNYYLPNAVMENFSIPVGSFFFMSGFLLVYVTWKKLESNQGRINLIMFFIHKYWRMVPALGLMIILFLALPAFGSGPLWYSTLDPPVHACERLWWTNLLFINNFWGSEDYCLIHTWYLAALMQFHLIGVCLLVLSYRWPVIGMILGFVLAVGSCAVTAILVVWNNFPMPAPGFNKDMETMKDYNTKIYIKPFCHATSYLIGMFVALFVLKYKPQRIQMHYQILCWTLAIASALFAVYGLYLPASSVGVRAFYMSFHRIAWAVGVGWLVFACITGHGGIINRFLSWQAFAPLGHLSYLVYLLHPLVMLYRTASLRERINYGHTEMVFEFLNYTLISFFLAFIGHVAVEKPFLILDGLFFKRQSPHILASKTCQSEESPTLTKGVKTIIP</sequence>